<dbReference type="AlphaFoldDB" id="E8UA49"/>
<dbReference type="eggNOG" id="COG0793">
    <property type="taxonomic scope" value="Bacteria"/>
</dbReference>
<evidence type="ECO:0000313" key="3">
    <source>
        <dbReference type="EMBL" id="ADV67938.1"/>
    </source>
</evidence>
<dbReference type="SUPFAM" id="SSF52096">
    <property type="entry name" value="ClpP/crotonase"/>
    <property type="match status" value="1"/>
</dbReference>
<proteinExistence type="predicted"/>
<dbReference type="Proteomes" id="UP000008635">
    <property type="component" value="Chromosome"/>
</dbReference>
<accession>E8UA49</accession>
<evidence type="ECO:0000256" key="1">
    <source>
        <dbReference type="SAM" id="SignalP"/>
    </source>
</evidence>
<dbReference type="InterPro" id="IPR005151">
    <property type="entry name" value="Tail-specific_protease"/>
</dbReference>
<evidence type="ECO:0000259" key="2">
    <source>
        <dbReference type="PROSITE" id="PS50106"/>
    </source>
</evidence>
<dbReference type="HOGENOM" id="CLU_048404_0_0_0"/>
<dbReference type="GO" id="GO:0006508">
    <property type="term" value="P:proteolysis"/>
    <property type="evidence" value="ECO:0007669"/>
    <property type="project" value="InterPro"/>
</dbReference>
<keyword evidence="1" id="KW-0732">Signal</keyword>
<dbReference type="Gene3D" id="3.90.226.10">
    <property type="entry name" value="2-enoyl-CoA Hydratase, Chain A, domain 1"/>
    <property type="match status" value="1"/>
</dbReference>
<dbReference type="RefSeq" id="WP_013557443.1">
    <property type="nucleotide sequence ID" value="NC_014958.1"/>
</dbReference>
<dbReference type="PANTHER" id="PTHR32060:SF30">
    <property type="entry name" value="CARBOXY-TERMINAL PROCESSING PROTEASE CTPA"/>
    <property type="match status" value="1"/>
</dbReference>
<dbReference type="InterPro" id="IPR001478">
    <property type="entry name" value="PDZ"/>
</dbReference>
<dbReference type="Gene3D" id="2.30.42.10">
    <property type="match status" value="1"/>
</dbReference>
<dbReference type="KEGG" id="dmr:Deima_2300"/>
<dbReference type="GO" id="GO:0007165">
    <property type="term" value="P:signal transduction"/>
    <property type="evidence" value="ECO:0007669"/>
    <property type="project" value="TreeGrafter"/>
</dbReference>
<dbReference type="SUPFAM" id="SSF50156">
    <property type="entry name" value="PDZ domain-like"/>
    <property type="match status" value="1"/>
</dbReference>
<dbReference type="PROSITE" id="PS50106">
    <property type="entry name" value="PDZ"/>
    <property type="match status" value="1"/>
</dbReference>
<dbReference type="InterPro" id="IPR029045">
    <property type="entry name" value="ClpP/crotonase-like_dom_sf"/>
</dbReference>
<dbReference type="GO" id="GO:0004175">
    <property type="term" value="F:endopeptidase activity"/>
    <property type="evidence" value="ECO:0007669"/>
    <property type="project" value="TreeGrafter"/>
</dbReference>
<dbReference type="PANTHER" id="PTHR32060">
    <property type="entry name" value="TAIL-SPECIFIC PROTEASE"/>
    <property type="match status" value="1"/>
</dbReference>
<protein>
    <submittedName>
        <fullName evidence="3">Peptidase S41</fullName>
    </submittedName>
</protein>
<dbReference type="OrthoDB" id="7266775at2"/>
<gene>
    <name evidence="3" type="ordered locus">Deima_2300</name>
</gene>
<dbReference type="GO" id="GO:0008236">
    <property type="term" value="F:serine-type peptidase activity"/>
    <property type="evidence" value="ECO:0007669"/>
    <property type="project" value="InterPro"/>
</dbReference>
<dbReference type="Pfam" id="PF03572">
    <property type="entry name" value="Peptidase_S41"/>
    <property type="match status" value="1"/>
</dbReference>
<dbReference type="SMART" id="SM00228">
    <property type="entry name" value="PDZ"/>
    <property type="match status" value="1"/>
</dbReference>
<name>E8UA49_DEIML</name>
<dbReference type="Pfam" id="PF17820">
    <property type="entry name" value="PDZ_6"/>
    <property type="match status" value="1"/>
</dbReference>
<feature type="domain" description="PDZ" evidence="2">
    <location>
        <begin position="98"/>
        <end position="181"/>
    </location>
</feature>
<feature type="signal peptide" evidence="1">
    <location>
        <begin position="1"/>
        <end position="18"/>
    </location>
</feature>
<dbReference type="InterPro" id="IPR036034">
    <property type="entry name" value="PDZ_sf"/>
</dbReference>
<reference evidence="4" key="2">
    <citation type="submission" date="2011-01" db="EMBL/GenBank/DDBJ databases">
        <title>The complete genome of Deinococcus maricopensis DSM 21211.</title>
        <authorList>
            <consortium name="US DOE Joint Genome Institute (JGI-PGF)"/>
            <person name="Lucas S."/>
            <person name="Copeland A."/>
            <person name="Lapidus A."/>
            <person name="Goodwin L."/>
            <person name="Pitluck S."/>
            <person name="Kyrpides N."/>
            <person name="Mavromatis K."/>
            <person name="Pagani I."/>
            <person name="Ivanova N."/>
            <person name="Ovchinnikova G."/>
            <person name="Zeytun A."/>
            <person name="Detter J.C."/>
            <person name="Han C."/>
            <person name="Land M."/>
            <person name="Hauser L."/>
            <person name="Markowitz V."/>
            <person name="Cheng J.-F."/>
            <person name="Hugenholtz P."/>
            <person name="Woyke T."/>
            <person name="Wu D."/>
            <person name="Pukall R."/>
            <person name="Gehrich-Schroeter G."/>
            <person name="Brambilla E."/>
            <person name="Klenk H.-P."/>
            <person name="Eisen J.A."/>
        </authorList>
    </citation>
    <scope>NUCLEOTIDE SEQUENCE [LARGE SCALE GENOMIC DNA]</scope>
    <source>
        <strain evidence="4">DSM 21211 / LMG 22137 / NRRL B-23946 / LB-34</strain>
    </source>
</reference>
<feature type="chain" id="PRO_5003231838" evidence="1">
    <location>
        <begin position="19"/>
        <end position="409"/>
    </location>
</feature>
<dbReference type="SMART" id="SM00245">
    <property type="entry name" value="TSPc"/>
    <property type="match status" value="1"/>
</dbReference>
<reference evidence="3 4" key="1">
    <citation type="journal article" date="2011" name="Stand. Genomic Sci.">
        <title>Complete genome sequence of Deinococcus maricopensis type strain (LB-34).</title>
        <authorList>
            <person name="Pukall R."/>
            <person name="Zeytun A."/>
            <person name="Lucas S."/>
            <person name="Lapidus A."/>
            <person name="Hammon N."/>
            <person name="Deshpande S."/>
            <person name="Nolan M."/>
            <person name="Cheng J.F."/>
            <person name="Pitluck S."/>
            <person name="Liolios K."/>
            <person name="Pagani I."/>
            <person name="Mikhailova N."/>
            <person name="Ivanova N."/>
            <person name="Mavromatis K."/>
            <person name="Pati A."/>
            <person name="Tapia R."/>
            <person name="Han C."/>
            <person name="Goodwin L."/>
            <person name="Chen A."/>
            <person name="Palaniappan K."/>
            <person name="Land M."/>
            <person name="Hauser L."/>
            <person name="Chang Y.J."/>
            <person name="Jeffries C.D."/>
            <person name="Brambilla E.M."/>
            <person name="Rohde M."/>
            <person name="Goker M."/>
            <person name="Detter J.C."/>
            <person name="Woyke T."/>
            <person name="Bristow J."/>
            <person name="Eisen J.A."/>
            <person name="Markowitz V."/>
            <person name="Hugenholtz P."/>
            <person name="Kyrpides N.C."/>
            <person name="Klenk H.P."/>
        </authorList>
    </citation>
    <scope>NUCLEOTIDE SEQUENCE [LARGE SCALE GENOMIC DNA]</scope>
    <source>
        <strain evidence="4">DSM 21211 / LMG 22137 / NRRL B-23946 / LB-34</strain>
    </source>
</reference>
<organism evidence="3 4">
    <name type="scientific">Deinococcus maricopensis (strain DSM 21211 / LMG 22137 / NRRL B-23946 / LB-34)</name>
    <dbReference type="NCBI Taxonomy" id="709986"/>
    <lineage>
        <taxon>Bacteria</taxon>
        <taxon>Thermotogati</taxon>
        <taxon>Deinococcota</taxon>
        <taxon>Deinococci</taxon>
        <taxon>Deinococcales</taxon>
        <taxon>Deinococcaceae</taxon>
        <taxon>Deinococcus</taxon>
    </lineage>
</organism>
<dbReference type="InterPro" id="IPR041489">
    <property type="entry name" value="PDZ_6"/>
</dbReference>
<dbReference type="STRING" id="709986.Deima_2300"/>
<keyword evidence="4" id="KW-1185">Reference proteome</keyword>
<evidence type="ECO:0000313" key="4">
    <source>
        <dbReference type="Proteomes" id="UP000008635"/>
    </source>
</evidence>
<sequence precursor="true">MLRRALTFALALTGGALASPATDLFRATTTPLLNDYYGWSAADRAALTAQYAAKLAEACVPAADTCSFDTARAVLKDLLAELHDAHTNLRDPEGAERLREIQRDLTVPRTGARVSKTPLGLLVTGVTPGSPADTAGLQRFDLLTAVNGQSAGSGDGQVDGNAFIRLERASAPLTVTVARAGQGPRDLTLTPAPLKARDVPTTTWRGRTAVIQLPSFLNADAARLFLAELDRAKWSGANALVIDLRYNGGGRLDQCIAAASAFAPALYDARTPYGAAQYAAVNGKSVPPLSARHAQPYERRWTGKTSVLVGENTASCAEVFAYTLQRAGAARVIGAPTKGVLNSAVNFIDLPDAGVLSLTTVRAYDAKGQPFPDHVTPDVTVDADLTVLTRDGRDVVLDAALNDLDVSGN</sequence>
<dbReference type="EMBL" id="CP002454">
    <property type="protein sequence ID" value="ADV67938.1"/>
    <property type="molecule type" value="Genomic_DNA"/>
</dbReference>
<dbReference type="GO" id="GO:0030288">
    <property type="term" value="C:outer membrane-bounded periplasmic space"/>
    <property type="evidence" value="ECO:0007669"/>
    <property type="project" value="TreeGrafter"/>
</dbReference>